<keyword evidence="2" id="KW-1185">Reference proteome</keyword>
<dbReference type="EMBL" id="WIXP02000012">
    <property type="protein sequence ID" value="KAF6202191.1"/>
    <property type="molecule type" value="Genomic_DNA"/>
</dbReference>
<protein>
    <submittedName>
        <fullName evidence="1">Uncharacterized protein</fullName>
    </submittedName>
</protein>
<dbReference type="Proteomes" id="UP000466442">
    <property type="component" value="Linkage Group LG12"/>
</dbReference>
<dbReference type="AlphaFoldDB" id="A0A8S9X1K1"/>
<reference evidence="1" key="1">
    <citation type="journal article" date="2021" name="Mol. Ecol. Resour.">
        <title>Apolygus lucorum genome provides insights into omnivorousness and mesophyll feeding.</title>
        <authorList>
            <person name="Liu Y."/>
            <person name="Liu H."/>
            <person name="Wang H."/>
            <person name="Huang T."/>
            <person name="Liu B."/>
            <person name="Yang B."/>
            <person name="Yin L."/>
            <person name="Li B."/>
            <person name="Zhang Y."/>
            <person name="Zhang S."/>
            <person name="Jiang F."/>
            <person name="Zhang X."/>
            <person name="Ren Y."/>
            <person name="Wang B."/>
            <person name="Wang S."/>
            <person name="Lu Y."/>
            <person name="Wu K."/>
            <person name="Fan W."/>
            <person name="Wang G."/>
        </authorList>
    </citation>
    <scope>NUCLEOTIDE SEQUENCE</scope>
    <source>
        <strain evidence="1">12Hb</strain>
    </source>
</reference>
<proteinExistence type="predicted"/>
<sequence length="103" mass="12066">MHRIVNIMFIISAKDRTCYSVILCVTRTVAAVCEQALMTIFHRDTIDRIGLLETSNRNSRLTNHQIEVFLGKAHVSVVISYDWLACFDRVERRWKKNTARERL</sequence>
<evidence type="ECO:0000313" key="1">
    <source>
        <dbReference type="EMBL" id="KAF6202191.1"/>
    </source>
</evidence>
<evidence type="ECO:0000313" key="2">
    <source>
        <dbReference type="Proteomes" id="UP000466442"/>
    </source>
</evidence>
<comment type="caution">
    <text evidence="1">The sequence shown here is derived from an EMBL/GenBank/DDBJ whole genome shotgun (WGS) entry which is preliminary data.</text>
</comment>
<organism evidence="1 2">
    <name type="scientific">Apolygus lucorum</name>
    <name type="common">Small green plant bug</name>
    <name type="synonym">Lygocoris lucorum</name>
    <dbReference type="NCBI Taxonomy" id="248454"/>
    <lineage>
        <taxon>Eukaryota</taxon>
        <taxon>Metazoa</taxon>
        <taxon>Ecdysozoa</taxon>
        <taxon>Arthropoda</taxon>
        <taxon>Hexapoda</taxon>
        <taxon>Insecta</taxon>
        <taxon>Pterygota</taxon>
        <taxon>Neoptera</taxon>
        <taxon>Paraneoptera</taxon>
        <taxon>Hemiptera</taxon>
        <taxon>Heteroptera</taxon>
        <taxon>Panheteroptera</taxon>
        <taxon>Cimicomorpha</taxon>
        <taxon>Miridae</taxon>
        <taxon>Mirini</taxon>
        <taxon>Apolygus</taxon>
    </lineage>
</organism>
<name>A0A8S9X1K1_APOLU</name>
<gene>
    <name evidence="1" type="ORF">GE061_004589</name>
</gene>
<accession>A0A8S9X1K1</accession>